<keyword evidence="1" id="KW-0472">Membrane</keyword>
<dbReference type="SUPFAM" id="SSF110087">
    <property type="entry name" value="DR1885-like metal-binding protein"/>
    <property type="match status" value="1"/>
</dbReference>
<comment type="caution">
    <text evidence="2">The sequence shown here is derived from an EMBL/GenBank/DDBJ whole genome shotgun (WGS) entry which is preliminary data.</text>
</comment>
<dbReference type="Gene3D" id="2.60.40.1890">
    <property type="entry name" value="PCu(A)C copper chaperone"/>
    <property type="match status" value="1"/>
</dbReference>
<proteinExistence type="predicted"/>
<evidence type="ECO:0000313" key="2">
    <source>
        <dbReference type="EMBL" id="MDT8897158.1"/>
    </source>
</evidence>
<name>A0ABU3NJX2_9CHLR</name>
<reference evidence="2 3" key="1">
    <citation type="submission" date="2023-07" db="EMBL/GenBank/DDBJ databases">
        <title>Novel species of Thermanaerothrix with wide hydrolytic capabilities.</title>
        <authorList>
            <person name="Zayulina K.S."/>
            <person name="Podosokorskaya O.A."/>
            <person name="Elcheninov A.G."/>
        </authorList>
    </citation>
    <scope>NUCLEOTIDE SEQUENCE [LARGE SCALE GENOMIC DNA]</scope>
    <source>
        <strain evidence="2 3">4228-RoL</strain>
    </source>
</reference>
<sequence length="171" mass="19168">MKRWVWIIGLVTVFIVLGFIYYFKNTPSHPLIRIEEAWARARALDTTPMSSMDHGMEMPTPSHETSAGSTTTSAVYMVIRNLGHTPDNLVEVVTDVANRAEIHQTVMSGDVMQMQPINRLEIPAQSAVRLAPGGYHIMLIGLNRTLNPGDQVRLRLRFEKSGEIEVTAIVR</sequence>
<keyword evidence="1" id="KW-0812">Transmembrane</keyword>
<dbReference type="InterPro" id="IPR036182">
    <property type="entry name" value="PCuAC_sf"/>
</dbReference>
<keyword evidence="1" id="KW-1133">Transmembrane helix</keyword>
<dbReference type="RefSeq" id="WP_315623808.1">
    <property type="nucleotide sequence ID" value="NZ_JAUHMF010000001.1"/>
</dbReference>
<feature type="transmembrane region" description="Helical" evidence="1">
    <location>
        <begin position="6"/>
        <end position="23"/>
    </location>
</feature>
<evidence type="ECO:0000313" key="3">
    <source>
        <dbReference type="Proteomes" id="UP001254165"/>
    </source>
</evidence>
<keyword evidence="3" id="KW-1185">Reference proteome</keyword>
<organism evidence="2 3">
    <name type="scientific">Thermanaerothrix solaris</name>
    <dbReference type="NCBI Taxonomy" id="3058434"/>
    <lineage>
        <taxon>Bacteria</taxon>
        <taxon>Bacillati</taxon>
        <taxon>Chloroflexota</taxon>
        <taxon>Anaerolineae</taxon>
        <taxon>Anaerolineales</taxon>
        <taxon>Anaerolineaceae</taxon>
        <taxon>Thermanaerothrix</taxon>
    </lineage>
</organism>
<dbReference type="InterPro" id="IPR058248">
    <property type="entry name" value="Lxx211020-like"/>
</dbReference>
<dbReference type="PANTHER" id="PTHR36302:SF1">
    <property type="entry name" value="COPPER CHAPERONE PCU(A)C"/>
    <property type="match status" value="1"/>
</dbReference>
<dbReference type="Pfam" id="PF04314">
    <property type="entry name" value="PCuAC"/>
    <property type="match status" value="1"/>
</dbReference>
<gene>
    <name evidence="2" type="ORF">QYE77_02685</name>
</gene>
<accession>A0ABU3NJX2</accession>
<dbReference type="Proteomes" id="UP001254165">
    <property type="component" value="Unassembled WGS sequence"/>
</dbReference>
<evidence type="ECO:0000256" key="1">
    <source>
        <dbReference type="SAM" id="Phobius"/>
    </source>
</evidence>
<dbReference type="InterPro" id="IPR007410">
    <property type="entry name" value="LpqE-like"/>
</dbReference>
<protein>
    <submittedName>
        <fullName evidence="2">Copper chaperone PCu(A)C</fullName>
    </submittedName>
</protein>
<dbReference type="PANTHER" id="PTHR36302">
    <property type="entry name" value="BLR7088 PROTEIN"/>
    <property type="match status" value="1"/>
</dbReference>
<dbReference type="EMBL" id="JAUHMF010000001">
    <property type="protein sequence ID" value="MDT8897158.1"/>
    <property type="molecule type" value="Genomic_DNA"/>
</dbReference>